<evidence type="ECO:0000313" key="7">
    <source>
        <dbReference type="EMBL" id="ADM08998.1"/>
    </source>
</evidence>
<evidence type="ECO:0000256" key="4">
    <source>
        <dbReference type="ARBA" id="ARBA00022688"/>
    </source>
</evidence>
<evidence type="ECO:0000313" key="8">
    <source>
        <dbReference type="Proteomes" id="UP000001302"/>
    </source>
</evidence>
<sequence length="260" mass="28852">MNTVSFGRRQVEEQEKEHLVRAVFDSVAPQYDLMNDLMSAGIHRIWKSVLLDRLAPQPGQTLLDVAGGTGDIAEGFLARAAARNPRGRSPATAIVMDINHSMLVAGAERTKRPEDKTLVAEDGSPLLRVCGNAEELPFPDRSVDKVTIAFGIRNVTRRAAALAEFHRVLKTGGQFICLEFSRPITATMEKLYYLYAENMIPRLGAWVAKDRDSYDYLVESIKRFPPQDAFALEVQGAGFQRVKVENMSAGVASLHSGWKY</sequence>
<reference evidence="7 8" key="2">
    <citation type="journal article" date="2011" name="J. Bacteriol.">
        <title>Complete genome sequence of strain HTCC2503T of Parvularcula bermudensis, the type species of the order "Parvularculales" in the class Alphaproteobacteria.</title>
        <authorList>
            <person name="Oh H.M."/>
            <person name="Kang I."/>
            <person name="Vergin K.L."/>
            <person name="Kang D."/>
            <person name="Rhee K.H."/>
            <person name="Giovannoni S.J."/>
            <person name="Cho J.C."/>
        </authorList>
    </citation>
    <scope>NUCLEOTIDE SEQUENCE [LARGE SCALE GENOMIC DNA]</scope>
    <source>
        <strain evidence="8">ATCC BAA-594 / HTCC2503 / KCTC 12087</strain>
    </source>
</reference>
<dbReference type="HAMAP" id="MF_01813">
    <property type="entry name" value="MenG_UbiE_methyltr"/>
    <property type="match status" value="1"/>
</dbReference>
<dbReference type="NCBIfam" id="TIGR01934">
    <property type="entry name" value="MenG_MenH_UbiE"/>
    <property type="match status" value="1"/>
</dbReference>
<dbReference type="CDD" id="cd02440">
    <property type="entry name" value="AdoMet_MTases"/>
    <property type="match status" value="1"/>
</dbReference>
<comment type="catalytic activity">
    <reaction evidence="6">
        <text>a 2-demethylmenaquinol + S-adenosyl-L-methionine = a menaquinol + S-adenosyl-L-homocysteine + H(+)</text>
        <dbReference type="Rhea" id="RHEA:42640"/>
        <dbReference type="Rhea" id="RHEA-COMP:9539"/>
        <dbReference type="Rhea" id="RHEA-COMP:9563"/>
        <dbReference type="ChEBI" id="CHEBI:15378"/>
        <dbReference type="ChEBI" id="CHEBI:18151"/>
        <dbReference type="ChEBI" id="CHEBI:55437"/>
        <dbReference type="ChEBI" id="CHEBI:57856"/>
        <dbReference type="ChEBI" id="CHEBI:59789"/>
        <dbReference type="EC" id="2.1.1.163"/>
    </reaction>
</comment>
<dbReference type="EC" id="2.1.1.201" evidence="6"/>
<comment type="caution">
    <text evidence="6">Lacks conserved residue(s) required for the propagation of feature annotation.</text>
</comment>
<dbReference type="Gene3D" id="3.40.50.150">
    <property type="entry name" value="Vaccinia Virus protein VP39"/>
    <property type="match status" value="1"/>
</dbReference>
<dbReference type="GO" id="GO:0032259">
    <property type="term" value="P:methylation"/>
    <property type="evidence" value="ECO:0007669"/>
    <property type="project" value="UniProtKB-KW"/>
</dbReference>
<dbReference type="UniPathway" id="UPA00232"/>
<dbReference type="InterPro" id="IPR023576">
    <property type="entry name" value="UbiE/COQ5_MeTrFase_CS"/>
</dbReference>
<dbReference type="STRING" id="314260.PB2503_04617"/>
<reference evidence="8" key="1">
    <citation type="submission" date="2010-08" db="EMBL/GenBank/DDBJ databases">
        <title>Genome sequence of Parvularcula bermudensis HTCC2503.</title>
        <authorList>
            <person name="Kang D.-M."/>
            <person name="Oh H.-M."/>
            <person name="Cho J.-C."/>
        </authorList>
    </citation>
    <scope>NUCLEOTIDE SEQUENCE [LARGE SCALE GENOMIC DNA]</scope>
    <source>
        <strain evidence="8">ATCC BAA-594 / HTCC2503 / KCTC 12087</strain>
    </source>
</reference>
<dbReference type="UniPathway" id="UPA00079">
    <property type="reaction ID" value="UER00169"/>
</dbReference>
<comment type="pathway">
    <text evidence="6">Quinol/quinone metabolism; menaquinone biosynthesis; menaquinol from 1,4-dihydroxy-2-naphthoate: step 2/2.</text>
</comment>
<feature type="binding site" evidence="6">
    <location>
        <position position="69"/>
    </location>
    <ligand>
        <name>S-adenosyl-L-methionine</name>
        <dbReference type="ChEBI" id="CHEBI:59789"/>
    </ligand>
</feature>
<comment type="similarity">
    <text evidence="6">Belongs to the class I-like SAM-binding methyltransferase superfamily. MenG/UbiE family.</text>
</comment>
<dbReference type="InterPro" id="IPR029063">
    <property type="entry name" value="SAM-dependent_MTases_sf"/>
</dbReference>
<dbReference type="HOGENOM" id="CLU_037990_0_0_5"/>
<proteinExistence type="inferred from homology"/>
<dbReference type="SUPFAM" id="SSF53335">
    <property type="entry name" value="S-adenosyl-L-methionine-dependent methyltransferases"/>
    <property type="match status" value="1"/>
</dbReference>
<evidence type="ECO:0000256" key="5">
    <source>
        <dbReference type="ARBA" id="ARBA00022691"/>
    </source>
</evidence>
<dbReference type="KEGG" id="pbr:PB2503_04617"/>
<dbReference type="PANTHER" id="PTHR43591">
    <property type="entry name" value="METHYLTRANSFERASE"/>
    <property type="match status" value="1"/>
</dbReference>
<evidence type="ECO:0000256" key="6">
    <source>
        <dbReference type="HAMAP-Rule" id="MF_01813"/>
    </source>
</evidence>
<keyword evidence="4 6" id="KW-0831">Ubiquinone biosynthesis</keyword>
<dbReference type="PROSITE" id="PS01183">
    <property type="entry name" value="UBIE_1"/>
    <property type="match status" value="1"/>
</dbReference>
<evidence type="ECO:0000256" key="2">
    <source>
        <dbReference type="ARBA" id="ARBA00022603"/>
    </source>
</evidence>
<evidence type="ECO:0000256" key="1">
    <source>
        <dbReference type="ARBA" id="ARBA00022428"/>
    </source>
</evidence>
<dbReference type="AlphaFoldDB" id="E0TF80"/>
<organism evidence="7 8">
    <name type="scientific">Parvularcula bermudensis (strain ATCC BAA-594 / HTCC2503 / KCTC 12087)</name>
    <dbReference type="NCBI Taxonomy" id="314260"/>
    <lineage>
        <taxon>Bacteria</taxon>
        <taxon>Pseudomonadati</taxon>
        <taxon>Pseudomonadota</taxon>
        <taxon>Alphaproteobacteria</taxon>
        <taxon>Parvularculales</taxon>
        <taxon>Parvularculaceae</taxon>
        <taxon>Parvularcula</taxon>
    </lineage>
</organism>
<dbReference type="InterPro" id="IPR004033">
    <property type="entry name" value="UbiE/COQ5_MeTrFase"/>
</dbReference>
<dbReference type="GO" id="GO:0043770">
    <property type="term" value="F:demethylmenaquinone methyltransferase activity"/>
    <property type="evidence" value="ECO:0007669"/>
    <property type="project" value="UniProtKB-UniRule"/>
</dbReference>
<gene>
    <name evidence="6" type="primary">ubiE</name>
    <name evidence="7" type="ordered locus">PB2503_04617</name>
</gene>
<keyword evidence="1 6" id="KW-0474">Menaquinone biosynthesis</keyword>
<keyword evidence="2 6" id="KW-0489">Methyltransferase</keyword>
<keyword evidence="8" id="KW-1185">Reference proteome</keyword>
<keyword evidence="7" id="KW-0830">Ubiquinone</keyword>
<dbReference type="PROSITE" id="PS51608">
    <property type="entry name" value="SAM_MT_UBIE"/>
    <property type="match status" value="1"/>
</dbReference>
<keyword evidence="3 6" id="KW-0808">Transferase</keyword>
<dbReference type="GO" id="GO:0009060">
    <property type="term" value="P:aerobic respiration"/>
    <property type="evidence" value="ECO:0007669"/>
    <property type="project" value="UniProtKB-UniRule"/>
</dbReference>
<feature type="binding site" evidence="6">
    <location>
        <position position="97"/>
    </location>
    <ligand>
        <name>S-adenosyl-L-methionine</name>
        <dbReference type="ChEBI" id="CHEBI:59789"/>
    </ligand>
</feature>
<comment type="pathway">
    <text evidence="6">Cofactor biosynthesis; ubiquinone biosynthesis.</text>
</comment>
<accession>E0TF80</accession>
<dbReference type="EC" id="2.1.1.163" evidence="6"/>
<dbReference type="EMBL" id="CP002156">
    <property type="protein sequence ID" value="ADM08998.1"/>
    <property type="molecule type" value="Genomic_DNA"/>
</dbReference>
<dbReference type="PANTHER" id="PTHR43591:SF24">
    <property type="entry name" value="2-METHOXY-6-POLYPRENYL-1,4-BENZOQUINOL METHYLASE, MITOCHONDRIAL"/>
    <property type="match status" value="1"/>
</dbReference>
<dbReference type="GO" id="GO:0008425">
    <property type="term" value="F:2-methoxy-6-polyprenyl-1,4-benzoquinol methyltransferase activity"/>
    <property type="evidence" value="ECO:0007669"/>
    <property type="project" value="UniProtKB-UniRule"/>
</dbReference>
<name>E0TF80_PARBH</name>
<dbReference type="Proteomes" id="UP000001302">
    <property type="component" value="Chromosome"/>
</dbReference>
<keyword evidence="5 6" id="KW-0949">S-adenosyl-L-methionine</keyword>
<dbReference type="RefSeq" id="WP_013299972.1">
    <property type="nucleotide sequence ID" value="NC_014414.1"/>
</dbReference>
<comment type="function">
    <text evidence="6">Methyltransferase required for the conversion of demethylmenaquinol (DMKH2) to menaquinol (MKH2) and the conversion of 2-polyprenyl-6-methoxy-1,4-benzoquinol (DDMQH2) to 2-polyprenyl-3-methyl-6-methoxy-1,4-benzoquinol (DMQH2).</text>
</comment>
<dbReference type="Pfam" id="PF01209">
    <property type="entry name" value="Ubie_methyltran"/>
    <property type="match status" value="1"/>
</dbReference>
<dbReference type="eggNOG" id="COG2226">
    <property type="taxonomic scope" value="Bacteria"/>
</dbReference>
<dbReference type="GO" id="GO:0009234">
    <property type="term" value="P:menaquinone biosynthetic process"/>
    <property type="evidence" value="ECO:0007669"/>
    <property type="project" value="UniProtKB-UniRule"/>
</dbReference>
<evidence type="ECO:0000256" key="3">
    <source>
        <dbReference type="ARBA" id="ARBA00022679"/>
    </source>
</evidence>
<comment type="catalytic activity">
    <reaction evidence="6">
        <text>a 2-methoxy-6-(all-trans-polyprenyl)benzene-1,4-diol + S-adenosyl-L-methionine = a 5-methoxy-2-methyl-3-(all-trans-polyprenyl)benzene-1,4-diol + S-adenosyl-L-homocysteine + H(+)</text>
        <dbReference type="Rhea" id="RHEA:28286"/>
        <dbReference type="Rhea" id="RHEA-COMP:10858"/>
        <dbReference type="Rhea" id="RHEA-COMP:10859"/>
        <dbReference type="ChEBI" id="CHEBI:15378"/>
        <dbReference type="ChEBI" id="CHEBI:57856"/>
        <dbReference type="ChEBI" id="CHEBI:59789"/>
        <dbReference type="ChEBI" id="CHEBI:84166"/>
        <dbReference type="ChEBI" id="CHEBI:84167"/>
        <dbReference type="EC" id="2.1.1.201"/>
    </reaction>
</comment>
<feature type="binding site" evidence="6">
    <location>
        <begin position="132"/>
        <end position="133"/>
    </location>
    <ligand>
        <name>S-adenosyl-L-methionine</name>
        <dbReference type="ChEBI" id="CHEBI:59789"/>
    </ligand>
</feature>
<protein>
    <recommendedName>
        <fullName evidence="6">Ubiquinone/menaquinone biosynthesis C-methyltransferase UbiE</fullName>
        <ecNumber evidence="6">2.1.1.163</ecNumber>
        <ecNumber evidence="6">2.1.1.201</ecNumber>
    </recommendedName>
    <alternativeName>
        <fullName evidence="6">2-methoxy-6-polyprenyl-1,4-benzoquinol methylase</fullName>
    </alternativeName>
    <alternativeName>
        <fullName evidence="6">Demethylmenaquinone methyltransferase</fullName>
    </alternativeName>
</protein>